<comment type="caution">
    <text evidence="4">The sequence shown here is derived from an EMBL/GenBank/DDBJ whole genome shotgun (WGS) entry which is preliminary data.</text>
</comment>
<organism evidence="4 5">
    <name type="scientific">Rothia aerolata</name>
    <dbReference type="NCBI Taxonomy" id="1812262"/>
    <lineage>
        <taxon>Bacteria</taxon>
        <taxon>Bacillati</taxon>
        <taxon>Actinomycetota</taxon>
        <taxon>Actinomycetes</taxon>
        <taxon>Micrococcales</taxon>
        <taxon>Micrococcaceae</taxon>
        <taxon>Rothia</taxon>
    </lineage>
</organism>
<keyword evidence="5" id="KW-1185">Reference proteome</keyword>
<evidence type="ECO:0000313" key="5">
    <source>
        <dbReference type="Proteomes" id="UP000600171"/>
    </source>
</evidence>
<gene>
    <name evidence="4" type="ORF">GCM10007359_18880</name>
</gene>
<protein>
    <recommendedName>
        <fullName evidence="1">Copper chaperone CopZ</fullName>
    </recommendedName>
</protein>
<dbReference type="CDD" id="cd00371">
    <property type="entry name" value="HMA"/>
    <property type="match status" value="1"/>
</dbReference>
<dbReference type="PANTHER" id="PTHR46594">
    <property type="entry name" value="P-TYPE CATION-TRANSPORTING ATPASE"/>
    <property type="match status" value="1"/>
</dbReference>
<dbReference type="FunFam" id="3.30.70.100:FF:000001">
    <property type="entry name" value="ATPase copper transporting beta"/>
    <property type="match status" value="1"/>
</dbReference>
<dbReference type="Pfam" id="PF00403">
    <property type="entry name" value="HMA"/>
    <property type="match status" value="1"/>
</dbReference>
<dbReference type="GO" id="GO:0046872">
    <property type="term" value="F:metal ion binding"/>
    <property type="evidence" value="ECO:0007669"/>
    <property type="project" value="UniProtKB-KW"/>
</dbReference>
<keyword evidence="2" id="KW-0479">Metal-binding</keyword>
<dbReference type="AlphaFoldDB" id="A0A917MUV5"/>
<dbReference type="PANTHER" id="PTHR46594:SF4">
    <property type="entry name" value="P-TYPE CATION-TRANSPORTING ATPASE"/>
    <property type="match status" value="1"/>
</dbReference>
<dbReference type="InterPro" id="IPR006121">
    <property type="entry name" value="HMA_dom"/>
</dbReference>
<dbReference type="Gene3D" id="3.30.70.100">
    <property type="match status" value="1"/>
</dbReference>
<sequence>MIDMAQVQNITLRAEGFSCPSCVSKIETKLNSLNGVERAEVKFSSGRILVGYEPDRISVKELVNAVAEVGYTAKPATI</sequence>
<reference evidence="4 5" key="1">
    <citation type="journal article" date="2014" name="Int. J. Syst. Evol. Microbiol.">
        <title>Complete genome sequence of Corynebacterium casei LMG S-19264T (=DSM 44701T), isolated from a smear-ripened cheese.</title>
        <authorList>
            <consortium name="US DOE Joint Genome Institute (JGI-PGF)"/>
            <person name="Walter F."/>
            <person name="Albersmeier A."/>
            <person name="Kalinowski J."/>
            <person name="Ruckert C."/>
        </authorList>
    </citation>
    <scope>NUCLEOTIDE SEQUENCE [LARGE SCALE GENOMIC DNA]</scope>
    <source>
        <strain evidence="4 5">CCM 8669</strain>
    </source>
</reference>
<accession>A0A917MUV5</accession>
<name>A0A917MUV5_9MICC</name>
<feature type="domain" description="HMA" evidence="3">
    <location>
        <begin position="8"/>
        <end position="74"/>
    </location>
</feature>
<evidence type="ECO:0000259" key="3">
    <source>
        <dbReference type="PROSITE" id="PS50846"/>
    </source>
</evidence>
<dbReference type="PROSITE" id="PS50846">
    <property type="entry name" value="HMA_2"/>
    <property type="match status" value="1"/>
</dbReference>
<dbReference type="InterPro" id="IPR036163">
    <property type="entry name" value="HMA_dom_sf"/>
</dbReference>
<evidence type="ECO:0000313" key="4">
    <source>
        <dbReference type="EMBL" id="GGH65542.1"/>
    </source>
</evidence>
<dbReference type="Proteomes" id="UP000600171">
    <property type="component" value="Unassembled WGS sequence"/>
</dbReference>
<dbReference type="SUPFAM" id="SSF55008">
    <property type="entry name" value="HMA, heavy metal-associated domain"/>
    <property type="match status" value="1"/>
</dbReference>
<proteinExistence type="predicted"/>
<evidence type="ECO:0000256" key="1">
    <source>
        <dbReference type="ARBA" id="ARBA00015313"/>
    </source>
</evidence>
<evidence type="ECO:0000256" key="2">
    <source>
        <dbReference type="ARBA" id="ARBA00022723"/>
    </source>
</evidence>
<dbReference type="EMBL" id="BMDC01000004">
    <property type="protein sequence ID" value="GGH65542.1"/>
    <property type="molecule type" value="Genomic_DNA"/>
</dbReference>